<dbReference type="Gene3D" id="1.20.58.1480">
    <property type="match status" value="1"/>
</dbReference>
<dbReference type="SUPFAM" id="SSF88697">
    <property type="entry name" value="PUA domain-like"/>
    <property type="match status" value="1"/>
</dbReference>
<dbReference type="PROSITE" id="PS51787">
    <property type="entry name" value="LON_N"/>
    <property type="match status" value="1"/>
</dbReference>
<accession>A0ABR2UVV5</accession>
<proteinExistence type="predicted"/>
<dbReference type="SMART" id="SM00184">
    <property type="entry name" value="RING"/>
    <property type="match status" value="2"/>
</dbReference>
<dbReference type="Gene3D" id="3.30.40.10">
    <property type="entry name" value="Zinc/RING finger domain, C3HC4 (zinc finger)"/>
    <property type="match status" value="2"/>
</dbReference>
<feature type="compositionally biased region" description="Low complexity" evidence="5">
    <location>
        <begin position="1"/>
        <end position="11"/>
    </location>
</feature>
<evidence type="ECO:0000256" key="3">
    <source>
        <dbReference type="ARBA" id="ARBA00022833"/>
    </source>
</evidence>
<dbReference type="EMBL" id="JARVKF010000353">
    <property type="protein sequence ID" value="KAK9418803.1"/>
    <property type="molecule type" value="Genomic_DNA"/>
</dbReference>
<reference evidence="8 9" key="1">
    <citation type="journal article" date="2024" name="J. Plant Pathol.">
        <title>Sequence and assembly of the genome of Seiridium unicorne, isolate CBS 538.82, causal agent of cypress canker disease.</title>
        <authorList>
            <person name="Scali E."/>
            <person name="Rocca G.D."/>
            <person name="Danti R."/>
            <person name="Garbelotto M."/>
            <person name="Barberini S."/>
            <person name="Baroncelli R."/>
            <person name="Emiliani G."/>
        </authorList>
    </citation>
    <scope>NUCLEOTIDE SEQUENCE [LARGE SCALE GENOMIC DNA]</scope>
    <source>
        <strain evidence="8 9">BM-138-508</strain>
    </source>
</reference>
<name>A0ABR2UVV5_9PEZI</name>
<dbReference type="PANTHER" id="PTHR23327:SF42">
    <property type="entry name" value="LON PEPTIDASE N-TERMINAL DOMAIN AND RING FINGER PROTEIN C14F5.10C"/>
    <property type="match status" value="1"/>
</dbReference>
<evidence type="ECO:0000256" key="2">
    <source>
        <dbReference type="ARBA" id="ARBA00022771"/>
    </source>
</evidence>
<evidence type="ECO:0000259" key="6">
    <source>
        <dbReference type="PROSITE" id="PS50089"/>
    </source>
</evidence>
<feature type="compositionally biased region" description="Basic and acidic residues" evidence="5">
    <location>
        <begin position="27"/>
        <end position="36"/>
    </location>
</feature>
<dbReference type="PROSITE" id="PS50089">
    <property type="entry name" value="ZF_RING_2"/>
    <property type="match status" value="1"/>
</dbReference>
<dbReference type="PROSITE" id="PS00518">
    <property type="entry name" value="ZF_RING_1"/>
    <property type="match status" value="1"/>
</dbReference>
<keyword evidence="1" id="KW-0479">Metal-binding</keyword>
<keyword evidence="2 4" id="KW-0863">Zinc-finger</keyword>
<dbReference type="SUPFAM" id="SSF57850">
    <property type="entry name" value="RING/U-box"/>
    <property type="match status" value="2"/>
</dbReference>
<dbReference type="SMART" id="SM00464">
    <property type="entry name" value="LON"/>
    <property type="match status" value="1"/>
</dbReference>
<evidence type="ECO:0000256" key="4">
    <source>
        <dbReference type="PROSITE-ProRule" id="PRU00175"/>
    </source>
</evidence>
<feature type="region of interest" description="Disordered" evidence="5">
    <location>
        <begin position="1"/>
        <end position="43"/>
    </location>
</feature>
<dbReference type="PANTHER" id="PTHR23327">
    <property type="entry name" value="RING FINGER PROTEIN 127"/>
    <property type="match status" value="1"/>
</dbReference>
<organism evidence="8 9">
    <name type="scientific">Seiridium unicorne</name>
    <dbReference type="NCBI Taxonomy" id="138068"/>
    <lineage>
        <taxon>Eukaryota</taxon>
        <taxon>Fungi</taxon>
        <taxon>Dikarya</taxon>
        <taxon>Ascomycota</taxon>
        <taxon>Pezizomycotina</taxon>
        <taxon>Sordariomycetes</taxon>
        <taxon>Xylariomycetidae</taxon>
        <taxon>Amphisphaeriales</taxon>
        <taxon>Sporocadaceae</taxon>
        <taxon>Seiridium</taxon>
    </lineage>
</organism>
<protein>
    <submittedName>
        <fullName evidence="8">RING-type domain-containing protein</fullName>
    </submittedName>
</protein>
<evidence type="ECO:0000259" key="7">
    <source>
        <dbReference type="PROSITE" id="PS51787"/>
    </source>
</evidence>
<keyword evidence="9" id="KW-1185">Reference proteome</keyword>
<dbReference type="Pfam" id="PF13923">
    <property type="entry name" value="zf-C3HC4_2"/>
    <property type="match status" value="1"/>
</dbReference>
<keyword evidence="3" id="KW-0862">Zinc</keyword>
<dbReference type="Proteomes" id="UP001408356">
    <property type="component" value="Unassembled WGS sequence"/>
</dbReference>
<comment type="caution">
    <text evidence="8">The sequence shown here is derived from an EMBL/GenBank/DDBJ whole genome shotgun (WGS) entry which is preliminary data.</text>
</comment>
<sequence length="579" mass="63949">MSSVQARTSPTVPAPPTPSRSLTSHSSHSEKSDDPGRNPAGTEDVAAASGLLLSGSKDVREIIRLVQCGVCSRILQHPTTLPCGRSCCQSCIPPTRLRTNISWPATANRLYGFECPFAECKKDHAIGDCGVDVTLNKVLDIIGVAVTQERELLQTSNASVYITVQNQWEVAGLSTLEEKDTVPQLFKGGRIVSTYSMAETGRLGYGCEVTYTAVGVTDEEVTAIDLPAFESLKESVRTEMDCQICYALFLDPLTTACGHTFCRNCLHRTLGNSEHCPICRRALCIQPQVHAGSAPSNERLTKMINGFWADTIAVRAQNVRAELQAELAGDFDIPIFVCTLSFPAMPTFLHVFEPRYRRMIRRAMEGDRTFGMVLGTTATNANGRNFYEIGTLLRIINIEFFPDGRSLLESVGVSRFKVIRHGNLDGYIVGKVEKIDDVSLADEEAMEISETMSGQGVQEFIQPTRGETPAALDPASPQQLEEASTLTVEDLETKSTRELLDIGVGFVNRMRARSVSWLAARVLAVFGECPNDPVVFPWWFASVLPVSDEEKYRLLGTSSVRQRMKICCRWIVEWESSRW</sequence>
<dbReference type="InterPro" id="IPR017907">
    <property type="entry name" value="Znf_RING_CS"/>
</dbReference>
<feature type="domain" description="RING-type" evidence="6">
    <location>
        <begin position="242"/>
        <end position="280"/>
    </location>
</feature>
<dbReference type="InterPro" id="IPR013083">
    <property type="entry name" value="Znf_RING/FYVE/PHD"/>
</dbReference>
<dbReference type="Gene3D" id="2.30.130.40">
    <property type="entry name" value="LON domain-like"/>
    <property type="match status" value="1"/>
</dbReference>
<dbReference type="InterPro" id="IPR003111">
    <property type="entry name" value="Lon_prtase_N"/>
</dbReference>
<evidence type="ECO:0000256" key="1">
    <source>
        <dbReference type="ARBA" id="ARBA00022723"/>
    </source>
</evidence>
<feature type="domain" description="Lon N-terminal" evidence="7">
    <location>
        <begin position="324"/>
        <end position="575"/>
    </location>
</feature>
<evidence type="ECO:0000256" key="5">
    <source>
        <dbReference type="SAM" id="MobiDB-lite"/>
    </source>
</evidence>
<dbReference type="InterPro" id="IPR001841">
    <property type="entry name" value="Znf_RING"/>
</dbReference>
<evidence type="ECO:0000313" key="9">
    <source>
        <dbReference type="Proteomes" id="UP001408356"/>
    </source>
</evidence>
<dbReference type="InterPro" id="IPR015947">
    <property type="entry name" value="PUA-like_sf"/>
</dbReference>
<dbReference type="InterPro" id="IPR046336">
    <property type="entry name" value="Lon_prtase_N_sf"/>
</dbReference>
<gene>
    <name evidence="8" type="ORF">SUNI508_07823</name>
</gene>
<dbReference type="Pfam" id="PF02190">
    <property type="entry name" value="LON_substr_bdg"/>
    <property type="match status" value="1"/>
</dbReference>
<evidence type="ECO:0000313" key="8">
    <source>
        <dbReference type="EMBL" id="KAK9418803.1"/>
    </source>
</evidence>